<gene>
    <name evidence="1" type="ORF">OO013_15635</name>
</gene>
<keyword evidence="2" id="KW-1185">Reference proteome</keyword>
<reference evidence="1 2" key="1">
    <citation type="submission" date="2022-11" db="EMBL/GenBank/DDBJ databases">
        <title>The characterization of three novel Bacteroidetes species and genomic analysis of their roles in tidal elemental geochemical cycles.</title>
        <authorList>
            <person name="Ma K."/>
        </authorList>
    </citation>
    <scope>NUCLEOTIDE SEQUENCE [LARGE SCALE GENOMIC DNA]</scope>
    <source>
        <strain evidence="1 2">M17</strain>
    </source>
</reference>
<dbReference type="RefSeq" id="WP_266057866.1">
    <property type="nucleotide sequence ID" value="NZ_JAPFQN010000009.1"/>
</dbReference>
<comment type="caution">
    <text evidence="1">The sequence shown here is derived from an EMBL/GenBank/DDBJ whole genome shotgun (WGS) entry which is preliminary data.</text>
</comment>
<evidence type="ECO:0000313" key="2">
    <source>
        <dbReference type="Proteomes" id="UP001209885"/>
    </source>
</evidence>
<dbReference type="PROSITE" id="PS51257">
    <property type="entry name" value="PROKAR_LIPOPROTEIN"/>
    <property type="match status" value="1"/>
</dbReference>
<protein>
    <recommendedName>
        <fullName evidence="3">DUF5034 domain-containing protein</fullName>
    </recommendedName>
</protein>
<proteinExistence type="predicted"/>
<accession>A0ABT3RU51</accession>
<evidence type="ECO:0000313" key="1">
    <source>
        <dbReference type="EMBL" id="MCX2745309.1"/>
    </source>
</evidence>
<name>A0ABT3RU51_9BACT</name>
<organism evidence="1 2">
    <name type="scientific">Mangrovivirga halotolerans</name>
    <dbReference type="NCBI Taxonomy" id="2993936"/>
    <lineage>
        <taxon>Bacteria</taxon>
        <taxon>Pseudomonadati</taxon>
        <taxon>Bacteroidota</taxon>
        <taxon>Cytophagia</taxon>
        <taxon>Cytophagales</taxon>
        <taxon>Mangrovivirgaceae</taxon>
        <taxon>Mangrovivirga</taxon>
    </lineage>
</organism>
<dbReference type="Proteomes" id="UP001209885">
    <property type="component" value="Unassembled WGS sequence"/>
</dbReference>
<dbReference type="EMBL" id="JAPFQN010000009">
    <property type="protein sequence ID" value="MCX2745309.1"/>
    <property type="molecule type" value="Genomic_DNA"/>
</dbReference>
<sequence length="195" mass="21981">MSKKITSIFLIYFLQFIITSCCNCDPVLTYEKTYNGVEIKSWDTSGFRPVSSADTVYKNSFGITVETIFDLNEVAYNQPAFDLSSFGYSSAYATSCDCLPHKYIDTDPIILIVIQVTDTETQETINVTNNFTIPGYGGESLSINDLFEQNPMMLEAFQADMTKIDNIPDKAIFTVKYYLESGAELVDQTQEIIFQ</sequence>
<evidence type="ECO:0008006" key="3">
    <source>
        <dbReference type="Google" id="ProtNLM"/>
    </source>
</evidence>